<dbReference type="RefSeq" id="WP_106242112.1">
    <property type="nucleotide sequence ID" value="NZ_PVNG01000009.1"/>
</dbReference>
<dbReference type="InterPro" id="IPR014729">
    <property type="entry name" value="Rossmann-like_a/b/a_fold"/>
</dbReference>
<dbReference type="Gene3D" id="3.40.50.620">
    <property type="entry name" value="HUPs"/>
    <property type="match status" value="1"/>
</dbReference>
<comment type="caution">
    <text evidence="3">The sequence shown here is derived from an EMBL/GenBank/DDBJ whole genome shotgun (WGS) entry which is preliminary data.</text>
</comment>
<dbReference type="OrthoDB" id="9816117at2"/>
<evidence type="ECO:0000259" key="2">
    <source>
        <dbReference type="Pfam" id="PF00582"/>
    </source>
</evidence>
<comment type="similarity">
    <text evidence="1">Belongs to the universal stress protein A family.</text>
</comment>
<dbReference type="InterPro" id="IPR006016">
    <property type="entry name" value="UspA"/>
</dbReference>
<dbReference type="EMBL" id="PVNG01000009">
    <property type="protein sequence ID" value="PRX64145.1"/>
    <property type="molecule type" value="Genomic_DNA"/>
</dbReference>
<dbReference type="PANTHER" id="PTHR46553:SF3">
    <property type="entry name" value="ADENINE NUCLEOTIDE ALPHA HYDROLASES-LIKE SUPERFAMILY PROTEIN"/>
    <property type="match status" value="1"/>
</dbReference>
<name>A0A2T0MY33_9ACTN</name>
<dbReference type="SUPFAM" id="SSF52402">
    <property type="entry name" value="Adenine nucleotide alpha hydrolases-like"/>
    <property type="match status" value="1"/>
</dbReference>
<reference evidence="3 4" key="1">
    <citation type="submission" date="2018-03" db="EMBL/GenBank/DDBJ databases">
        <title>Genomic Encyclopedia of Type Strains, Phase III (KMG-III): the genomes of soil and plant-associated and newly described type strains.</title>
        <authorList>
            <person name="Whitman W."/>
        </authorList>
    </citation>
    <scope>NUCLEOTIDE SEQUENCE [LARGE SCALE GENOMIC DNA]</scope>
    <source>
        <strain evidence="3 4">CGMCC 4.7104</strain>
    </source>
</reference>
<dbReference type="Proteomes" id="UP000238312">
    <property type="component" value="Unassembled WGS sequence"/>
</dbReference>
<feature type="domain" description="UspA" evidence="2">
    <location>
        <begin position="5"/>
        <end position="112"/>
    </location>
</feature>
<dbReference type="AlphaFoldDB" id="A0A2T0MY33"/>
<evidence type="ECO:0000313" key="3">
    <source>
        <dbReference type="EMBL" id="PRX64145.1"/>
    </source>
</evidence>
<dbReference type="Pfam" id="PF00582">
    <property type="entry name" value="Usp"/>
    <property type="match status" value="1"/>
</dbReference>
<keyword evidence="4" id="KW-1185">Reference proteome</keyword>
<accession>A0A2T0MY33</accession>
<sequence>MLRASTLRVVYAWRPPAHAQLPESAHDLDEIHAAQCRTAGGILQGWRQQYPQVHVIEDVQQIHPVDALAGASEKADLVVVGSQSQGAIGAVMLGSVTLGIPHHARSSVAVVRP</sequence>
<gene>
    <name evidence="3" type="ORF">B0I32_10973</name>
</gene>
<proteinExistence type="inferred from homology"/>
<dbReference type="InterPro" id="IPR006015">
    <property type="entry name" value="Universal_stress_UspA"/>
</dbReference>
<protein>
    <submittedName>
        <fullName evidence="3">Universal stress protein family protein</fullName>
    </submittedName>
</protein>
<evidence type="ECO:0000313" key="4">
    <source>
        <dbReference type="Proteomes" id="UP000238312"/>
    </source>
</evidence>
<organism evidence="3 4">
    <name type="scientific">Nonomuraea fuscirosea</name>
    <dbReference type="NCBI Taxonomy" id="1291556"/>
    <lineage>
        <taxon>Bacteria</taxon>
        <taxon>Bacillati</taxon>
        <taxon>Actinomycetota</taxon>
        <taxon>Actinomycetes</taxon>
        <taxon>Streptosporangiales</taxon>
        <taxon>Streptosporangiaceae</taxon>
        <taxon>Nonomuraea</taxon>
    </lineage>
</organism>
<dbReference type="PRINTS" id="PR01438">
    <property type="entry name" value="UNVRSLSTRESS"/>
</dbReference>
<evidence type="ECO:0000256" key="1">
    <source>
        <dbReference type="ARBA" id="ARBA00008791"/>
    </source>
</evidence>
<dbReference type="PANTHER" id="PTHR46553">
    <property type="entry name" value="ADENINE NUCLEOTIDE ALPHA HYDROLASES-LIKE SUPERFAMILY PROTEIN"/>
    <property type="match status" value="1"/>
</dbReference>